<dbReference type="InterPro" id="IPR005950">
    <property type="entry name" value="ModA"/>
</dbReference>
<evidence type="ECO:0000256" key="5">
    <source>
        <dbReference type="SAM" id="SignalP"/>
    </source>
</evidence>
<keyword evidence="2 4" id="KW-0479">Metal-binding</keyword>
<protein>
    <submittedName>
        <fullName evidence="6">Putative binding protein</fullName>
    </submittedName>
</protein>
<evidence type="ECO:0000256" key="3">
    <source>
        <dbReference type="ARBA" id="ARBA00022729"/>
    </source>
</evidence>
<dbReference type="Gene3D" id="3.40.190.10">
    <property type="entry name" value="Periplasmic binding protein-like II"/>
    <property type="match status" value="2"/>
</dbReference>
<feature type="signal peptide" evidence="5">
    <location>
        <begin position="1"/>
        <end position="26"/>
    </location>
</feature>
<name>A0A512H419_9PROT</name>
<dbReference type="NCBIfam" id="TIGR01256">
    <property type="entry name" value="modA"/>
    <property type="match status" value="1"/>
</dbReference>
<dbReference type="AlphaFoldDB" id="A0A512H419"/>
<feature type="chain" id="PRO_5021900561" evidence="5">
    <location>
        <begin position="27"/>
        <end position="257"/>
    </location>
</feature>
<dbReference type="SUPFAM" id="SSF53850">
    <property type="entry name" value="Periplasmic binding protein-like II"/>
    <property type="match status" value="1"/>
</dbReference>
<dbReference type="EMBL" id="BJZO01000005">
    <property type="protein sequence ID" value="GEO80173.1"/>
    <property type="molecule type" value="Genomic_DNA"/>
</dbReference>
<proteinExistence type="inferred from homology"/>
<comment type="similarity">
    <text evidence="1">Belongs to the bacterial solute-binding protein ModA family.</text>
</comment>
<dbReference type="PANTHER" id="PTHR30632:SF17">
    <property type="entry name" value="MOLYBDATE-BINDING PROTEIN MODA"/>
    <property type="match status" value="1"/>
</dbReference>
<reference evidence="6 7" key="1">
    <citation type="submission" date="2019-07" db="EMBL/GenBank/DDBJ databases">
        <title>Whole genome shotgun sequence of Rhodospirillum oryzae NBRC 107573.</title>
        <authorList>
            <person name="Hosoyama A."/>
            <person name="Uohara A."/>
            <person name="Ohji S."/>
            <person name="Ichikawa N."/>
        </authorList>
    </citation>
    <scope>NUCLEOTIDE SEQUENCE [LARGE SCALE GENOMIC DNA]</scope>
    <source>
        <strain evidence="6 7">NBRC 107573</strain>
    </source>
</reference>
<dbReference type="Proteomes" id="UP000321567">
    <property type="component" value="Unassembled WGS sequence"/>
</dbReference>
<evidence type="ECO:0000313" key="6">
    <source>
        <dbReference type="EMBL" id="GEO80173.1"/>
    </source>
</evidence>
<organism evidence="6 7">
    <name type="scientific">Pararhodospirillum oryzae</name>
    <dbReference type="NCBI Taxonomy" id="478448"/>
    <lineage>
        <taxon>Bacteria</taxon>
        <taxon>Pseudomonadati</taxon>
        <taxon>Pseudomonadota</taxon>
        <taxon>Alphaproteobacteria</taxon>
        <taxon>Rhodospirillales</taxon>
        <taxon>Rhodospirillaceae</taxon>
        <taxon>Pararhodospirillum</taxon>
    </lineage>
</organism>
<evidence type="ECO:0000256" key="2">
    <source>
        <dbReference type="ARBA" id="ARBA00022723"/>
    </source>
</evidence>
<feature type="binding site" evidence="4">
    <location>
        <position position="170"/>
    </location>
    <ligand>
        <name>molybdate</name>
        <dbReference type="ChEBI" id="CHEBI:36264"/>
    </ligand>
</feature>
<dbReference type="GO" id="GO:0046872">
    <property type="term" value="F:metal ion binding"/>
    <property type="evidence" value="ECO:0007669"/>
    <property type="project" value="UniProtKB-KW"/>
</dbReference>
<accession>A0A512H419</accession>
<comment type="caution">
    <text evidence="6">The sequence shown here is derived from an EMBL/GenBank/DDBJ whole genome shotgun (WGS) entry which is preliminary data.</text>
</comment>
<dbReference type="PANTHER" id="PTHR30632">
    <property type="entry name" value="MOLYBDATE-BINDING PERIPLASMIC PROTEIN"/>
    <property type="match status" value="1"/>
</dbReference>
<dbReference type="GO" id="GO:0030973">
    <property type="term" value="F:molybdate ion binding"/>
    <property type="evidence" value="ECO:0007669"/>
    <property type="project" value="TreeGrafter"/>
</dbReference>
<keyword evidence="4" id="KW-0500">Molybdenum</keyword>
<keyword evidence="7" id="KW-1185">Reference proteome</keyword>
<keyword evidence="3 5" id="KW-0732">Signal</keyword>
<dbReference type="OrthoDB" id="9785015at2"/>
<dbReference type="InterPro" id="IPR050682">
    <property type="entry name" value="ModA/WtpA"/>
</dbReference>
<sequence length="257" mass="26935">MSRLFSVLQGACLVAAVLLAAPLARAETLFVYSGAGLRPGVQPLADRFQKETGVEVLIEYGGMGQLITRLDATGRGDLFLAGTKPYSDALEKKGLLHDIRPLVYHTAVVGVAKAKADTITRFEDLAKPGVRVALGDPAAMALGRSAEQILDASGLGDAIRANVIARATTVQQLGLYVAKGDADAAIVSRPVTLQNADTMVALPIPLEWYDPEEVTIGILSTAAAPDRARQFLDLVSSAEGIAAFTKVGFEPLPAAAQ</sequence>
<evidence type="ECO:0000313" key="7">
    <source>
        <dbReference type="Proteomes" id="UP000321567"/>
    </source>
</evidence>
<dbReference type="RefSeq" id="WP_147162240.1">
    <property type="nucleotide sequence ID" value="NZ_BJZO01000005.1"/>
</dbReference>
<evidence type="ECO:0000256" key="1">
    <source>
        <dbReference type="ARBA" id="ARBA00009175"/>
    </source>
</evidence>
<gene>
    <name evidence="6" type="ORF">ROR02_03040</name>
</gene>
<evidence type="ECO:0000256" key="4">
    <source>
        <dbReference type="PIRSR" id="PIRSR004846-1"/>
    </source>
</evidence>
<dbReference type="GO" id="GO:0030288">
    <property type="term" value="C:outer membrane-bounded periplasmic space"/>
    <property type="evidence" value="ECO:0007669"/>
    <property type="project" value="TreeGrafter"/>
</dbReference>
<dbReference type="GO" id="GO:0015689">
    <property type="term" value="P:molybdate ion transport"/>
    <property type="evidence" value="ECO:0007669"/>
    <property type="project" value="InterPro"/>
</dbReference>
<dbReference type="Pfam" id="PF13531">
    <property type="entry name" value="SBP_bac_11"/>
    <property type="match status" value="1"/>
</dbReference>
<dbReference type="PIRSF" id="PIRSF004846">
    <property type="entry name" value="ModA"/>
    <property type="match status" value="1"/>
</dbReference>